<dbReference type="EC" id="3.4.24.-" evidence="6"/>
<keyword evidence="1" id="KW-0645">Protease</keyword>
<feature type="domain" description="Peptidase M10 metallopeptidase" evidence="5">
    <location>
        <begin position="147"/>
        <end position="199"/>
    </location>
</feature>
<evidence type="ECO:0000256" key="2">
    <source>
        <dbReference type="ARBA" id="ARBA00022723"/>
    </source>
</evidence>
<dbReference type="EMBL" id="JBHILJ010000014">
    <property type="protein sequence ID" value="MFB5738398.1"/>
    <property type="molecule type" value="Genomic_DNA"/>
</dbReference>
<name>A0ABV5BSW9_9LEPT</name>
<evidence type="ECO:0000256" key="3">
    <source>
        <dbReference type="ARBA" id="ARBA00022801"/>
    </source>
</evidence>
<evidence type="ECO:0000313" key="7">
    <source>
        <dbReference type="Proteomes" id="UP001580391"/>
    </source>
</evidence>
<dbReference type="InterPro" id="IPR001818">
    <property type="entry name" value="Pept_M10_metallopeptidase"/>
</dbReference>
<keyword evidence="7" id="KW-1185">Reference proteome</keyword>
<evidence type="ECO:0000313" key="6">
    <source>
        <dbReference type="EMBL" id="MFB5738398.1"/>
    </source>
</evidence>
<comment type="caution">
    <text evidence="6">The sequence shown here is derived from an EMBL/GenBank/DDBJ whole genome shotgun (WGS) entry which is preliminary data.</text>
</comment>
<sequence>MRVHFSFLSIWFITFTYCMQNSAPSGDLTWEEKQLLWLMHGNEMRSGLELTQSAAKRWGLGIDVYPATVRTERMRNVIVFTESYKCSVEGISSKNISVCQLFSSTPFYLAACSVDSSTKIDSTVIFIFKDRVRATAQAMKNEGSAIDAKEYIRATVAHEIGHCLGLRHSEDPNDLMFPMLTGGVFEPSKLEMHAAQALYDTSMEPDESKLYTKQSDYTYLKQYTVPSFAVFGNIDSEV</sequence>
<protein>
    <submittedName>
        <fullName evidence="6">Matrixin family metalloprotease</fullName>
        <ecNumber evidence="6">3.4.24.-</ecNumber>
    </submittedName>
</protein>
<keyword evidence="4" id="KW-0862">Zinc</keyword>
<keyword evidence="2" id="KW-0479">Metal-binding</keyword>
<dbReference type="Gene3D" id="3.40.390.10">
    <property type="entry name" value="Collagenase (Catalytic Domain)"/>
    <property type="match status" value="1"/>
</dbReference>
<evidence type="ECO:0000259" key="5">
    <source>
        <dbReference type="Pfam" id="PF00413"/>
    </source>
</evidence>
<dbReference type="RefSeq" id="WP_375517653.1">
    <property type="nucleotide sequence ID" value="NZ_JBHILI010000012.1"/>
</dbReference>
<dbReference type="GO" id="GO:0008237">
    <property type="term" value="F:metallopeptidase activity"/>
    <property type="evidence" value="ECO:0007669"/>
    <property type="project" value="UniProtKB-KW"/>
</dbReference>
<evidence type="ECO:0000256" key="4">
    <source>
        <dbReference type="ARBA" id="ARBA00022833"/>
    </source>
</evidence>
<dbReference type="Proteomes" id="UP001580391">
    <property type="component" value="Unassembled WGS sequence"/>
</dbReference>
<dbReference type="Pfam" id="PF00413">
    <property type="entry name" value="Peptidase_M10"/>
    <property type="match status" value="1"/>
</dbReference>
<reference evidence="6 7" key="1">
    <citation type="submission" date="2024-09" db="EMBL/GenBank/DDBJ databases">
        <title>Taxonomic and Genotyping Characterization of Leptospira Strains isolated from Multiple Sources in Colombia highlights the importance of intermediate species.</title>
        <authorList>
            <person name="Torres Higuera L."/>
            <person name="Rojas Tapias D."/>
            <person name="Jimenez Velasquez S."/>
            <person name="Renjifo Ibanez C."/>
        </authorList>
    </citation>
    <scope>NUCLEOTIDE SEQUENCE [LARGE SCALE GENOMIC DNA]</scope>
    <source>
        <strain evidence="6 7">Lep080</strain>
    </source>
</reference>
<dbReference type="InterPro" id="IPR024079">
    <property type="entry name" value="MetalloPept_cat_dom_sf"/>
</dbReference>
<evidence type="ECO:0000256" key="1">
    <source>
        <dbReference type="ARBA" id="ARBA00022670"/>
    </source>
</evidence>
<keyword evidence="6" id="KW-0482">Metalloprotease</keyword>
<keyword evidence="3 6" id="KW-0378">Hydrolase</keyword>
<proteinExistence type="predicted"/>
<accession>A0ABV5BSW9</accession>
<gene>
    <name evidence="6" type="ORF">ACE5IX_17915</name>
</gene>
<dbReference type="SUPFAM" id="SSF55486">
    <property type="entry name" value="Metalloproteases ('zincins'), catalytic domain"/>
    <property type="match status" value="2"/>
</dbReference>
<organism evidence="6 7">
    <name type="scientific">Leptospira wolffii</name>
    <dbReference type="NCBI Taxonomy" id="409998"/>
    <lineage>
        <taxon>Bacteria</taxon>
        <taxon>Pseudomonadati</taxon>
        <taxon>Spirochaetota</taxon>
        <taxon>Spirochaetia</taxon>
        <taxon>Leptospirales</taxon>
        <taxon>Leptospiraceae</taxon>
        <taxon>Leptospira</taxon>
    </lineage>
</organism>